<dbReference type="Proteomes" id="UP000250369">
    <property type="component" value="Unassembled WGS sequence"/>
</dbReference>
<dbReference type="EMBL" id="QMFB01000008">
    <property type="protein sequence ID" value="RAV20473.1"/>
    <property type="molecule type" value="Genomic_DNA"/>
</dbReference>
<sequence length="96" mass="11251">MPFVLKHKQTSELYTCMLINRYDIPFYGTKSWEELTEAADTYAEFLKERGLTDSSEWELVEVEEHKLKMCNVKLNNNPNKRVFLAANGMIETKTID</sequence>
<keyword evidence="2" id="KW-1185">Reference proteome</keyword>
<name>A0A329MP22_9BACL</name>
<dbReference type="RefSeq" id="WP_113031870.1">
    <property type="nucleotide sequence ID" value="NZ_QMFB01000008.1"/>
</dbReference>
<gene>
    <name evidence="1" type="ORF">DQG23_16060</name>
</gene>
<reference evidence="1 2" key="1">
    <citation type="journal article" date="2009" name="Int. J. Syst. Evol. Microbiol.">
        <title>Paenibacillus contaminans sp. nov., isolated from a contaminated laboratory plate.</title>
        <authorList>
            <person name="Chou J.H."/>
            <person name="Lee J.H."/>
            <person name="Lin M.C."/>
            <person name="Chang P.S."/>
            <person name="Arun A.B."/>
            <person name="Young C.C."/>
            <person name="Chen W.M."/>
        </authorList>
    </citation>
    <scope>NUCLEOTIDE SEQUENCE [LARGE SCALE GENOMIC DNA]</scope>
    <source>
        <strain evidence="1 2">CKOBP-6</strain>
    </source>
</reference>
<evidence type="ECO:0000313" key="1">
    <source>
        <dbReference type="EMBL" id="RAV20473.1"/>
    </source>
</evidence>
<dbReference type="OrthoDB" id="2679144at2"/>
<proteinExistence type="predicted"/>
<evidence type="ECO:0000313" key="2">
    <source>
        <dbReference type="Proteomes" id="UP000250369"/>
    </source>
</evidence>
<dbReference type="AlphaFoldDB" id="A0A329MP22"/>
<accession>A0A329MP22</accession>
<comment type="caution">
    <text evidence="1">The sequence shown here is derived from an EMBL/GenBank/DDBJ whole genome shotgun (WGS) entry which is preliminary data.</text>
</comment>
<protein>
    <submittedName>
        <fullName evidence="1">Uncharacterized protein</fullName>
    </submittedName>
</protein>
<organism evidence="1 2">
    <name type="scientific">Paenibacillus contaminans</name>
    <dbReference type="NCBI Taxonomy" id="450362"/>
    <lineage>
        <taxon>Bacteria</taxon>
        <taxon>Bacillati</taxon>
        <taxon>Bacillota</taxon>
        <taxon>Bacilli</taxon>
        <taxon>Bacillales</taxon>
        <taxon>Paenibacillaceae</taxon>
        <taxon>Paenibacillus</taxon>
    </lineage>
</organism>